<dbReference type="PANTHER" id="PTHR42110:SF1">
    <property type="entry name" value="L-ASPARAGINASE, PUTATIVE (AFU_ORTHOLOGUE AFUA_3G11890)-RELATED"/>
    <property type="match status" value="1"/>
</dbReference>
<feature type="region of interest" description="Disordered" evidence="1">
    <location>
        <begin position="1"/>
        <end position="24"/>
    </location>
</feature>
<name>A0A516G812_9MICO</name>
<proteinExistence type="predicted"/>
<gene>
    <name evidence="2" type="ORF">FNH13_04185</name>
</gene>
<organism evidence="2 3">
    <name type="scientific">Ornithinimicrobium ciconiae</name>
    <dbReference type="NCBI Taxonomy" id="2594265"/>
    <lineage>
        <taxon>Bacteria</taxon>
        <taxon>Bacillati</taxon>
        <taxon>Actinomycetota</taxon>
        <taxon>Actinomycetes</taxon>
        <taxon>Micrococcales</taxon>
        <taxon>Ornithinimicrobiaceae</taxon>
        <taxon>Ornithinimicrobium</taxon>
    </lineage>
</organism>
<dbReference type="Pfam" id="PF06089">
    <property type="entry name" value="Asparaginase_II"/>
    <property type="match status" value="1"/>
</dbReference>
<dbReference type="InterPro" id="IPR010349">
    <property type="entry name" value="Asparaginase_II"/>
</dbReference>
<sequence length="338" mass="34784">MTTAVGTRLHAVTPPQSSSEPPLHTAPVVAQVDRSGFLESVHHGIIATVAPGGELTHAVGPVDSPIFPRSSNKPLQTLAMLRHGLDLPGPLLALASASHNGEVFHLDGVREILASAGLTEEALQNTPDRPIYEPERERWIAAGQGPVSLAQNCSGKHAAMLATCVVNGWDTTTYRDPEHPLQRAMAQTLAELSGEDVAATGIDGCGAPVLAISTAGLARAFGRLAAAAPDTPEGRVARAIRQHPEFLGGTGRDVTDLIRAVPGLIAKDGAEAVYAIGLSDGTGIALKITDGNQRARTVVAAEALRAVGVTEDLSALDADPVLGHGAPVGTISALPLGR</sequence>
<evidence type="ECO:0000256" key="1">
    <source>
        <dbReference type="SAM" id="MobiDB-lite"/>
    </source>
</evidence>
<dbReference type="PANTHER" id="PTHR42110">
    <property type="entry name" value="L-ASPARAGINASE, PUTATIVE (AFU_ORTHOLOGUE AFUA_3G11890)-RELATED"/>
    <property type="match status" value="1"/>
</dbReference>
<accession>A0A516G812</accession>
<dbReference type="OrthoDB" id="9780674at2"/>
<evidence type="ECO:0000313" key="2">
    <source>
        <dbReference type="EMBL" id="QDO87635.1"/>
    </source>
</evidence>
<dbReference type="AlphaFoldDB" id="A0A516G812"/>
<protein>
    <submittedName>
        <fullName evidence="2">Asparaginase</fullName>
    </submittedName>
</protein>
<dbReference type="KEGG" id="orz:FNH13_04185"/>
<dbReference type="EMBL" id="CP041616">
    <property type="protein sequence ID" value="QDO87635.1"/>
    <property type="molecule type" value="Genomic_DNA"/>
</dbReference>
<evidence type="ECO:0000313" key="3">
    <source>
        <dbReference type="Proteomes" id="UP000315395"/>
    </source>
</evidence>
<dbReference type="Proteomes" id="UP000315395">
    <property type="component" value="Chromosome"/>
</dbReference>
<reference evidence="2 3" key="1">
    <citation type="submission" date="2019-07" db="EMBL/GenBank/DDBJ databases">
        <title>complete genome sequencing of Ornithinimicrobium sp. H23M54.</title>
        <authorList>
            <person name="Bae J.-W."/>
            <person name="Lee S.-Y."/>
        </authorList>
    </citation>
    <scope>NUCLEOTIDE SEQUENCE [LARGE SCALE GENOMIC DNA]</scope>
    <source>
        <strain evidence="2 3">H23M54</strain>
    </source>
</reference>
<keyword evidence="3" id="KW-1185">Reference proteome</keyword>